<comment type="subcellular location">
    <subcellularLocation>
        <location evidence="1">Cell membrane</location>
        <topology evidence="1">Multi-pass membrane protein</topology>
    </subcellularLocation>
</comment>
<evidence type="ECO:0000256" key="2">
    <source>
        <dbReference type="ARBA" id="ARBA00022448"/>
    </source>
</evidence>
<name>A0A941EQS9_9ACTN</name>
<dbReference type="PANTHER" id="PTHR11795:SF445">
    <property type="entry name" value="AMINO ACID ABC TRANSPORTER PERMEASE PROTEIN"/>
    <property type="match status" value="1"/>
</dbReference>
<feature type="transmembrane region" description="Helical" evidence="9">
    <location>
        <begin position="140"/>
        <end position="160"/>
    </location>
</feature>
<feature type="transmembrane region" description="Helical" evidence="9">
    <location>
        <begin position="6"/>
        <end position="26"/>
    </location>
</feature>
<comment type="caution">
    <text evidence="10">The sequence shown here is derived from an EMBL/GenBank/DDBJ whole genome shotgun (WGS) entry which is preliminary data.</text>
</comment>
<dbReference type="InterPro" id="IPR001851">
    <property type="entry name" value="ABC_transp_permease"/>
</dbReference>
<dbReference type="InterPro" id="IPR052157">
    <property type="entry name" value="BCAA_transport_permease"/>
</dbReference>
<dbReference type="GO" id="GO:0022857">
    <property type="term" value="F:transmembrane transporter activity"/>
    <property type="evidence" value="ECO:0007669"/>
    <property type="project" value="InterPro"/>
</dbReference>
<accession>A0A941EQS9</accession>
<keyword evidence="2" id="KW-0813">Transport</keyword>
<gene>
    <name evidence="10" type="ORF">KDL01_16115</name>
</gene>
<evidence type="ECO:0000256" key="4">
    <source>
        <dbReference type="ARBA" id="ARBA00022692"/>
    </source>
</evidence>
<dbReference type="GO" id="GO:0006865">
    <property type="term" value="P:amino acid transport"/>
    <property type="evidence" value="ECO:0007669"/>
    <property type="project" value="UniProtKB-KW"/>
</dbReference>
<dbReference type="RefSeq" id="WP_212529315.1">
    <property type="nucleotide sequence ID" value="NZ_JAGSOG010000071.1"/>
</dbReference>
<reference evidence="10" key="1">
    <citation type="submission" date="2021-04" db="EMBL/GenBank/DDBJ databases">
        <title>Genome based classification of Actinospica acidithermotolerans sp. nov., an actinobacterium isolated from an Indonesian hot spring.</title>
        <authorList>
            <person name="Kusuma A.B."/>
            <person name="Putra K.E."/>
            <person name="Nafisah S."/>
            <person name="Loh J."/>
            <person name="Nouioui I."/>
            <person name="Goodfellow M."/>
        </authorList>
    </citation>
    <scope>NUCLEOTIDE SEQUENCE</scope>
    <source>
        <strain evidence="10">CSCA 57</strain>
    </source>
</reference>
<evidence type="ECO:0000256" key="3">
    <source>
        <dbReference type="ARBA" id="ARBA00022475"/>
    </source>
</evidence>
<dbReference type="EMBL" id="JAGSOG010000071">
    <property type="protein sequence ID" value="MBR7834802.1"/>
    <property type="molecule type" value="Genomic_DNA"/>
</dbReference>
<evidence type="ECO:0000313" key="11">
    <source>
        <dbReference type="Proteomes" id="UP000675781"/>
    </source>
</evidence>
<feature type="transmembrane region" description="Helical" evidence="9">
    <location>
        <begin position="260"/>
        <end position="277"/>
    </location>
</feature>
<proteinExistence type="inferred from homology"/>
<evidence type="ECO:0000256" key="6">
    <source>
        <dbReference type="ARBA" id="ARBA00022989"/>
    </source>
</evidence>
<keyword evidence="11" id="KW-1185">Reference proteome</keyword>
<sequence length="290" mass="30027">MIWVDAVLQGVLVGGLYALFACGLSLMFGVMRIVNLAHGDFAVLAAFLAYSLISASGVNLLYAALLTVPVFAGFGYLVQRGLLNRAISSGPLPPLLATFGLSVVIQNSLLQGYTADSRALDPGRIGTASLRLSGQISLSYLELLILGLAVLVLGGLELYLRRNRTGRMLRAAADDRDAASLVGGDPRHLYGVATAIAFGTLALAGLLFAARSSVAPSSGPSELLFGFEAVVIGGLGSLWGTLLGGIALGIAQNVAGQADPAYTLLAGHLLFLLVLILRPEGLLPRRSVTA</sequence>
<comment type="similarity">
    <text evidence="8">Belongs to the binding-protein-dependent transport system permease family. LivHM subfamily.</text>
</comment>
<evidence type="ECO:0000256" key="5">
    <source>
        <dbReference type="ARBA" id="ARBA00022970"/>
    </source>
</evidence>
<evidence type="ECO:0000313" key="10">
    <source>
        <dbReference type="EMBL" id="MBR7834802.1"/>
    </source>
</evidence>
<feature type="transmembrane region" description="Helical" evidence="9">
    <location>
        <begin position="223"/>
        <end position="248"/>
    </location>
</feature>
<evidence type="ECO:0000256" key="8">
    <source>
        <dbReference type="ARBA" id="ARBA00037998"/>
    </source>
</evidence>
<dbReference type="CDD" id="cd06582">
    <property type="entry name" value="TM_PBP1_LivH_like"/>
    <property type="match status" value="1"/>
</dbReference>
<evidence type="ECO:0000256" key="1">
    <source>
        <dbReference type="ARBA" id="ARBA00004651"/>
    </source>
</evidence>
<keyword evidence="5" id="KW-0029">Amino-acid transport</keyword>
<dbReference type="GO" id="GO:0005886">
    <property type="term" value="C:plasma membrane"/>
    <property type="evidence" value="ECO:0007669"/>
    <property type="project" value="UniProtKB-SubCell"/>
</dbReference>
<protein>
    <submittedName>
        <fullName evidence="10">Branched-chain amino acid ABC transporter permease</fullName>
    </submittedName>
</protein>
<organism evidence="10 11">
    <name type="scientific">Actinospica durhamensis</name>
    <dbReference type="NCBI Taxonomy" id="1508375"/>
    <lineage>
        <taxon>Bacteria</taxon>
        <taxon>Bacillati</taxon>
        <taxon>Actinomycetota</taxon>
        <taxon>Actinomycetes</taxon>
        <taxon>Catenulisporales</taxon>
        <taxon>Actinospicaceae</taxon>
        <taxon>Actinospica</taxon>
    </lineage>
</organism>
<dbReference type="PANTHER" id="PTHR11795">
    <property type="entry name" value="BRANCHED-CHAIN AMINO ACID TRANSPORT SYSTEM PERMEASE PROTEIN LIVH"/>
    <property type="match status" value="1"/>
</dbReference>
<keyword evidence="3" id="KW-1003">Cell membrane</keyword>
<feature type="transmembrane region" description="Helical" evidence="9">
    <location>
        <begin position="189"/>
        <end position="211"/>
    </location>
</feature>
<keyword evidence="7 9" id="KW-0472">Membrane</keyword>
<dbReference type="Pfam" id="PF02653">
    <property type="entry name" value="BPD_transp_2"/>
    <property type="match status" value="1"/>
</dbReference>
<evidence type="ECO:0000256" key="9">
    <source>
        <dbReference type="SAM" id="Phobius"/>
    </source>
</evidence>
<keyword evidence="6 9" id="KW-1133">Transmembrane helix</keyword>
<dbReference type="AlphaFoldDB" id="A0A941EQS9"/>
<evidence type="ECO:0000256" key="7">
    <source>
        <dbReference type="ARBA" id="ARBA00023136"/>
    </source>
</evidence>
<dbReference type="Proteomes" id="UP000675781">
    <property type="component" value="Unassembled WGS sequence"/>
</dbReference>
<keyword evidence="4 9" id="KW-0812">Transmembrane</keyword>